<feature type="region of interest" description="Disordered" evidence="1">
    <location>
        <begin position="165"/>
        <end position="206"/>
    </location>
</feature>
<reference evidence="3 4" key="2">
    <citation type="submission" date="2024-07" db="EMBL/GenBank/DDBJ databases">
        <authorList>
            <person name="Akdeniz Z."/>
        </authorList>
    </citation>
    <scope>NUCLEOTIDE SEQUENCE [LARGE SCALE GENOMIC DNA]</scope>
</reference>
<sequence length="206" mass="23700">MNSRKLDLKELAEATGVPLSKLQQLKLDVDIGEDFDVDKFMEKVMKLQDEEGAEEDIEEEEIDANPVPAFTDEQIDAKINEIMSKQKKEEITGLGEISFKYKQVKKLDLGLTADELVLLPDIVLDYLSRNGRVDLAVYRRLKDDKLIVGEAFDVSKVKPFAGEFKPLKEHQKRQNGTFKPPFKKSNNFKYDEKSKKFNKNNKTDKK</sequence>
<evidence type="ECO:0000256" key="1">
    <source>
        <dbReference type="SAM" id="MobiDB-lite"/>
    </source>
</evidence>
<name>A0AA86TKS0_9EUKA</name>
<dbReference type="AlphaFoldDB" id="A0AA86TKS0"/>
<gene>
    <name evidence="3" type="ORF">HINF_LOCUS48003</name>
    <name evidence="2" type="ORF">HINF_LOCUS9239</name>
</gene>
<evidence type="ECO:0000313" key="4">
    <source>
        <dbReference type="Proteomes" id="UP001642409"/>
    </source>
</evidence>
<feature type="compositionally biased region" description="Low complexity" evidence="1">
    <location>
        <begin position="178"/>
        <end position="188"/>
    </location>
</feature>
<evidence type="ECO:0000313" key="3">
    <source>
        <dbReference type="EMBL" id="CAL6058113.1"/>
    </source>
</evidence>
<feature type="compositionally biased region" description="Basic and acidic residues" evidence="1">
    <location>
        <begin position="189"/>
        <end position="206"/>
    </location>
</feature>
<reference evidence="2" key="1">
    <citation type="submission" date="2023-06" db="EMBL/GenBank/DDBJ databases">
        <authorList>
            <person name="Kurt Z."/>
        </authorList>
    </citation>
    <scope>NUCLEOTIDE SEQUENCE</scope>
</reference>
<organism evidence="2">
    <name type="scientific">Hexamita inflata</name>
    <dbReference type="NCBI Taxonomy" id="28002"/>
    <lineage>
        <taxon>Eukaryota</taxon>
        <taxon>Metamonada</taxon>
        <taxon>Diplomonadida</taxon>
        <taxon>Hexamitidae</taxon>
        <taxon>Hexamitinae</taxon>
        <taxon>Hexamita</taxon>
    </lineage>
</organism>
<dbReference type="Proteomes" id="UP001642409">
    <property type="component" value="Unassembled WGS sequence"/>
</dbReference>
<proteinExistence type="predicted"/>
<comment type="caution">
    <text evidence="2">The sequence shown here is derived from an EMBL/GenBank/DDBJ whole genome shotgun (WGS) entry which is preliminary data.</text>
</comment>
<evidence type="ECO:0000313" key="2">
    <source>
        <dbReference type="EMBL" id="CAI9921594.1"/>
    </source>
</evidence>
<dbReference type="EMBL" id="CATOUU010000226">
    <property type="protein sequence ID" value="CAI9921594.1"/>
    <property type="molecule type" value="Genomic_DNA"/>
</dbReference>
<protein>
    <submittedName>
        <fullName evidence="3">Hypothetical_protein</fullName>
    </submittedName>
</protein>
<dbReference type="EMBL" id="CAXDID020000218">
    <property type="protein sequence ID" value="CAL6058113.1"/>
    <property type="molecule type" value="Genomic_DNA"/>
</dbReference>
<accession>A0AA86TKS0</accession>
<keyword evidence="4" id="KW-1185">Reference proteome</keyword>